<dbReference type="Pfam" id="PF08325">
    <property type="entry name" value="WLM"/>
    <property type="match status" value="1"/>
</dbReference>
<dbReference type="GO" id="GO:0005635">
    <property type="term" value="C:nuclear envelope"/>
    <property type="evidence" value="ECO:0007669"/>
    <property type="project" value="EnsemblFungi"/>
</dbReference>
<proteinExistence type="predicted"/>
<dbReference type="RefSeq" id="XP_019015660.1">
    <property type="nucleotide sequence ID" value="XM_019163418.1"/>
</dbReference>
<dbReference type="GO" id="GO:0036205">
    <property type="term" value="P:histone catabolic process"/>
    <property type="evidence" value="ECO:0007669"/>
    <property type="project" value="EnsemblFungi"/>
</dbReference>
<dbReference type="InterPro" id="IPR013536">
    <property type="entry name" value="WLM_dom"/>
</dbReference>
<dbReference type="STRING" id="763406.A0A1E3NEH6"/>
<dbReference type="Proteomes" id="UP000094455">
    <property type="component" value="Unassembled WGS sequence"/>
</dbReference>
<reference evidence="3 4" key="1">
    <citation type="journal article" date="2016" name="Proc. Natl. Acad. Sci. U.S.A.">
        <title>Comparative genomics of biotechnologically important yeasts.</title>
        <authorList>
            <person name="Riley R."/>
            <person name="Haridas S."/>
            <person name="Wolfe K.H."/>
            <person name="Lopes M.R."/>
            <person name="Hittinger C.T."/>
            <person name="Goeker M."/>
            <person name="Salamov A.A."/>
            <person name="Wisecaver J.H."/>
            <person name="Long T.M."/>
            <person name="Calvey C.H."/>
            <person name="Aerts A.L."/>
            <person name="Barry K.W."/>
            <person name="Choi C."/>
            <person name="Clum A."/>
            <person name="Coughlan A.Y."/>
            <person name="Deshpande S."/>
            <person name="Douglass A.P."/>
            <person name="Hanson S.J."/>
            <person name="Klenk H.-P."/>
            <person name="LaButti K.M."/>
            <person name="Lapidus A."/>
            <person name="Lindquist E.A."/>
            <person name="Lipzen A.M."/>
            <person name="Meier-Kolthoff J.P."/>
            <person name="Ohm R.A."/>
            <person name="Otillar R.P."/>
            <person name="Pangilinan J.L."/>
            <person name="Peng Y."/>
            <person name="Rokas A."/>
            <person name="Rosa C.A."/>
            <person name="Scheuner C."/>
            <person name="Sibirny A.A."/>
            <person name="Slot J.C."/>
            <person name="Stielow J.B."/>
            <person name="Sun H."/>
            <person name="Kurtzman C.P."/>
            <person name="Blackwell M."/>
            <person name="Grigoriev I.V."/>
            <person name="Jeffries T.W."/>
        </authorList>
    </citation>
    <scope>NUCLEOTIDE SEQUENCE [LARGE SCALE GENOMIC DNA]</scope>
    <source>
        <strain evidence="3 4">NRRL Y-2026</strain>
    </source>
</reference>
<accession>A0A1E3NEH6</accession>
<dbReference type="OrthoDB" id="49605at2759"/>
<protein>
    <recommendedName>
        <fullName evidence="2">WLM domain-containing protein</fullName>
    </recommendedName>
</protein>
<dbReference type="GO" id="GO:0019985">
    <property type="term" value="P:translesion synthesis"/>
    <property type="evidence" value="ECO:0007669"/>
    <property type="project" value="EnsemblFungi"/>
</dbReference>
<evidence type="ECO:0000256" key="1">
    <source>
        <dbReference type="SAM" id="MobiDB-lite"/>
    </source>
</evidence>
<evidence type="ECO:0000313" key="4">
    <source>
        <dbReference type="Proteomes" id="UP000094455"/>
    </source>
</evidence>
<name>A0A1E3NEH6_9ASCO</name>
<gene>
    <name evidence="3" type="ORF">PICMEDRAFT_60243</name>
</gene>
<dbReference type="InterPro" id="IPR053000">
    <property type="entry name" value="WSS1-like_metalloprotease"/>
</dbReference>
<organism evidence="3 4">
    <name type="scientific">Pichia membranifaciens NRRL Y-2026</name>
    <dbReference type="NCBI Taxonomy" id="763406"/>
    <lineage>
        <taxon>Eukaryota</taxon>
        <taxon>Fungi</taxon>
        <taxon>Dikarya</taxon>
        <taxon>Ascomycota</taxon>
        <taxon>Saccharomycotina</taxon>
        <taxon>Pichiomycetes</taxon>
        <taxon>Pichiales</taxon>
        <taxon>Pichiaceae</taxon>
        <taxon>Pichia</taxon>
    </lineage>
</organism>
<feature type="compositionally biased region" description="Basic residues" evidence="1">
    <location>
        <begin position="1"/>
        <end position="11"/>
    </location>
</feature>
<dbReference type="GO" id="GO:1990414">
    <property type="term" value="P:replication-born double-strand break repair via sister chromatid exchange"/>
    <property type="evidence" value="ECO:0007669"/>
    <property type="project" value="EnsemblFungi"/>
</dbReference>
<feature type="region of interest" description="Disordered" evidence="1">
    <location>
        <begin position="1"/>
        <end position="22"/>
    </location>
</feature>
<sequence>MVVKGRGKFPPKKTPELPSPTPNITKIASLTKQPASDKALELLHEVATLVSPIMHHYNFKVNLLCEMYPRNQGLLGLNVNRGQKICLRLRSPTDSKWFLERDEIVGTMLHELTHNWHGPHDAKFYKVLDELKDKYYEFQVTQSMKNSSYPNNFSASGAKVLKPMSTKKYTTKVSKLGTGKKLGGSAERLPLRSLMLLAAERRLKDSKTCNSDEECDSQLPGDNVKDSQPTTEAKRETVENCDVICID</sequence>
<dbReference type="EMBL" id="KV454006">
    <property type="protein sequence ID" value="ODQ44547.1"/>
    <property type="molecule type" value="Genomic_DNA"/>
</dbReference>
<evidence type="ECO:0000259" key="2">
    <source>
        <dbReference type="PROSITE" id="PS51397"/>
    </source>
</evidence>
<evidence type="ECO:0000313" key="3">
    <source>
        <dbReference type="EMBL" id="ODQ44547.1"/>
    </source>
</evidence>
<dbReference type="PANTHER" id="PTHR46622">
    <property type="entry name" value="DNA-DEPENDENT METALLOPROTEASE WSS1"/>
    <property type="match status" value="1"/>
</dbReference>
<feature type="domain" description="WLM" evidence="2">
    <location>
        <begin position="15"/>
        <end position="204"/>
    </location>
</feature>
<dbReference type="GO" id="GO:0004222">
    <property type="term" value="F:metalloendopeptidase activity"/>
    <property type="evidence" value="ECO:0007669"/>
    <property type="project" value="EnsemblFungi"/>
</dbReference>
<dbReference type="AlphaFoldDB" id="A0A1E3NEH6"/>
<dbReference type="PANTHER" id="PTHR46622:SF1">
    <property type="entry name" value="DNA-DEPENDENT METALLOPROTEASE WSS1"/>
    <property type="match status" value="1"/>
</dbReference>
<keyword evidence="4" id="KW-1185">Reference proteome</keyword>
<dbReference type="GO" id="GO:0000324">
    <property type="term" value="C:fungal-type vacuole"/>
    <property type="evidence" value="ECO:0007669"/>
    <property type="project" value="EnsemblFungi"/>
</dbReference>
<dbReference type="GeneID" id="30180105"/>
<dbReference type="GO" id="GO:0016925">
    <property type="term" value="P:protein sumoylation"/>
    <property type="evidence" value="ECO:0007669"/>
    <property type="project" value="EnsemblFungi"/>
</dbReference>
<dbReference type="GO" id="GO:0061665">
    <property type="term" value="F:SUMO ligase activity"/>
    <property type="evidence" value="ECO:0007669"/>
    <property type="project" value="EnsemblFungi"/>
</dbReference>
<dbReference type="GO" id="GO:0032183">
    <property type="term" value="F:SUMO binding"/>
    <property type="evidence" value="ECO:0007669"/>
    <property type="project" value="EnsemblFungi"/>
</dbReference>
<dbReference type="PROSITE" id="PS51397">
    <property type="entry name" value="WLM"/>
    <property type="match status" value="1"/>
</dbReference>
<dbReference type="GO" id="GO:0106300">
    <property type="term" value="P:protein-DNA covalent cross-linking repair"/>
    <property type="evidence" value="ECO:0007669"/>
    <property type="project" value="EnsemblFungi"/>
</dbReference>
<feature type="region of interest" description="Disordered" evidence="1">
    <location>
        <begin position="208"/>
        <end position="233"/>
    </location>
</feature>